<feature type="domain" description="SAF" evidence="2">
    <location>
        <begin position="40"/>
        <end position="102"/>
    </location>
</feature>
<dbReference type="Pfam" id="PF16976">
    <property type="entry name" value="RcpC"/>
    <property type="match status" value="1"/>
</dbReference>
<dbReference type="Pfam" id="PF08666">
    <property type="entry name" value="SAF"/>
    <property type="match status" value="1"/>
</dbReference>
<name>A0ABT8VXU0_9GAMM</name>
<dbReference type="NCBIfam" id="TIGR03177">
    <property type="entry name" value="pilus_cpaB"/>
    <property type="match status" value="1"/>
</dbReference>
<organism evidence="3 4">
    <name type="scientific">Marinobacter suaedae</name>
    <dbReference type="NCBI Taxonomy" id="3057675"/>
    <lineage>
        <taxon>Bacteria</taxon>
        <taxon>Pseudomonadati</taxon>
        <taxon>Pseudomonadota</taxon>
        <taxon>Gammaproteobacteria</taxon>
        <taxon>Pseudomonadales</taxon>
        <taxon>Marinobacteraceae</taxon>
        <taxon>Marinobacter</taxon>
    </lineage>
</organism>
<keyword evidence="1" id="KW-0472">Membrane</keyword>
<evidence type="ECO:0000256" key="1">
    <source>
        <dbReference type="SAM" id="Phobius"/>
    </source>
</evidence>
<dbReference type="InterPro" id="IPR017592">
    <property type="entry name" value="Pilus_assmbl_Flp-typ_CpaB"/>
</dbReference>
<evidence type="ECO:0000259" key="2">
    <source>
        <dbReference type="SMART" id="SM00858"/>
    </source>
</evidence>
<accession>A0ABT8VXU0</accession>
<proteinExistence type="predicted"/>
<evidence type="ECO:0000313" key="3">
    <source>
        <dbReference type="EMBL" id="MDO3720808.1"/>
    </source>
</evidence>
<dbReference type="CDD" id="cd11614">
    <property type="entry name" value="SAF_CpaB_FlgA_like"/>
    <property type="match status" value="1"/>
</dbReference>
<keyword evidence="1" id="KW-1133">Transmembrane helix</keyword>
<evidence type="ECO:0000313" key="4">
    <source>
        <dbReference type="Proteomes" id="UP001168640"/>
    </source>
</evidence>
<dbReference type="InterPro" id="IPR031571">
    <property type="entry name" value="RcpC_dom"/>
</dbReference>
<feature type="transmembrane region" description="Helical" evidence="1">
    <location>
        <begin position="6"/>
        <end position="23"/>
    </location>
</feature>
<comment type="caution">
    <text evidence="3">The sequence shown here is derived from an EMBL/GenBank/DDBJ whole genome shotgun (WGS) entry which is preliminary data.</text>
</comment>
<dbReference type="SMART" id="SM00858">
    <property type="entry name" value="SAF"/>
    <property type="match status" value="1"/>
</dbReference>
<protein>
    <submittedName>
        <fullName evidence="3">Flp pilus assembly protein CpaB</fullName>
    </submittedName>
</protein>
<dbReference type="EMBL" id="JAUMIS010000001">
    <property type="protein sequence ID" value="MDO3720808.1"/>
    <property type="molecule type" value="Genomic_DNA"/>
</dbReference>
<keyword evidence="4" id="KW-1185">Reference proteome</keyword>
<reference evidence="3" key="1">
    <citation type="submission" date="2023-07" db="EMBL/GenBank/DDBJ databases">
        <title>Marinobacter sp. chi1 genome sequencing and assembly.</title>
        <authorList>
            <person name="Park S."/>
        </authorList>
    </citation>
    <scope>NUCLEOTIDE SEQUENCE</scope>
    <source>
        <strain evidence="3">Chi1</strain>
    </source>
</reference>
<keyword evidence="1" id="KW-0812">Transmembrane</keyword>
<dbReference type="InterPro" id="IPR013974">
    <property type="entry name" value="SAF"/>
</dbReference>
<sequence length="262" mass="28435">MNSRSIGFTVLSVLFAGIAVFMAKNWLDNNRPKDVKVEEVQAIAMSVSVPAGTVLEQRHLSVRSFPRSMAPKNVSQSMETVVGKVARHPMLEGDFVRPEKLAEKGEGSVLASLIESNMRAVTIRVDDVVGVAGFLLPGNRVDVLMTRSSRENASTDVVLSNLKVLAVDQVTGTDANKPILVRAVTLEVSLEQAEVLMNARSRGSIQLALRNPNDKSAVELAEAKPEPEPVVAAVEPRRLAPSYEKRKIEVIRGVSMQTVTVD</sequence>
<dbReference type="RefSeq" id="WP_302908914.1">
    <property type="nucleotide sequence ID" value="NZ_JAUMIS010000001.1"/>
</dbReference>
<gene>
    <name evidence="3" type="primary">cpaB</name>
    <name evidence="3" type="ORF">QVZ43_03675</name>
</gene>
<dbReference type="Proteomes" id="UP001168640">
    <property type="component" value="Unassembled WGS sequence"/>
</dbReference>